<protein>
    <recommendedName>
        <fullName evidence="3">Zn(2)-C6 fungal-type domain-containing protein</fullName>
    </recommendedName>
</protein>
<evidence type="ECO:0000313" key="2">
    <source>
        <dbReference type="Proteomes" id="UP000758603"/>
    </source>
</evidence>
<organism evidence="1 2">
    <name type="scientific">Truncatella angustata</name>
    <dbReference type="NCBI Taxonomy" id="152316"/>
    <lineage>
        <taxon>Eukaryota</taxon>
        <taxon>Fungi</taxon>
        <taxon>Dikarya</taxon>
        <taxon>Ascomycota</taxon>
        <taxon>Pezizomycotina</taxon>
        <taxon>Sordariomycetes</taxon>
        <taxon>Xylariomycetidae</taxon>
        <taxon>Amphisphaeriales</taxon>
        <taxon>Sporocadaceae</taxon>
        <taxon>Truncatella</taxon>
    </lineage>
</organism>
<accession>A0A9P8RGN4</accession>
<comment type="caution">
    <text evidence="1">The sequence shown here is derived from an EMBL/GenBank/DDBJ whole genome shotgun (WGS) entry which is preliminary data.</text>
</comment>
<evidence type="ECO:0000313" key="1">
    <source>
        <dbReference type="EMBL" id="KAH6645669.1"/>
    </source>
</evidence>
<reference evidence="1" key="1">
    <citation type="journal article" date="2021" name="Nat. Commun.">
        <title>Genetic determinants of endophytism in the Arabidopsis root mycobiome.</title>
        <authorList>
            <person name="Mesny F."/>
            <person name="Miyauchi S."/>
            <person name="Thiergart T."/>
            <person name="Pickel B."/>
            <person name="Atanasova L."/>
            <person name="Karlsson M."/>
            <person name="Huettel B."/>
            <person name="Barry K.W."/>
            <person name="Haridas S."/>
            <person name="Chen C."/>
            <person name="Bauer D."/>
            <person name="Andreopoulos W."/>
            <person name="Pangilinan J."/>
            <person name="LaButti K."/>
            <person name="Riley R."/>
            <person name="Lipzen A."/>
            <person name="Clum A."/>
            <person name="Drula E."/>
            <person name="Henrissat B."/>
            <person name="Kohler A."/>
            <person name="Grigoriev I.V."/>
            <person name="Martin F.M."/>
            <person name="Hacquard S."/>
        </authorList>
    </citation>
    <scope>NUCLEOTIDE SEQUENCE</scope>
    <source>
        <strain evidence="1">MPI-SDFR-AT-0073</strain>
    </source>
</reference>
<proteinExistence type="predicted"/>
<dbReference type="PANTHER" id="PTHR38791">
    <property type="entry name" value="ZN(II)2CYS6 TRANSCRIPTION FACTOR (EUROFUNG)-RELATED-RELATED"/>
    <property type="match status" value="1"/>
</dbReference>
<sequence length="239" mass="26144">MVYTGPSKGYKQCDEAKPACEKCQKSGRLCPGYRNPSTIRIRDMTATTIKRFGDSGGEIGASPINVNRGHVTLAAPLLHEYGTTSIAVRQACKSPDTAGHMPRGRRTTISRGRLRALQTLDPGYLCVLKRVIDQQNACQCLATSTSTLALAALSRLPSYRRVTMKARATYGAALKSIDATLGKPNSVVDDELLASLFLLALVEVRPIFQSKKCRNGSLRVRNLYQIILLDFIVIFLEPS</sequence>
<name>A0A9P8RGN4_9PEZI</name>
<dbReference type="EMBL" id="JAGPXC010000011">
    <property type="protein sequence ID" value="KAH6645669.1"/>
    <property type="molecule type" value="Genomic_DNA"/>
</dbReference>
<gene>
    <name evidence="1" type="ORF">BKA67DRAFT_541842</name>
</gene>
<dbReference type="Proteomes" id="UP000758603">
    <property type="component" value="Unassembled WGS sequence"/>
</dbReference>
<dbReference type="OrthoDB" id="4491390at2759"/>
<dbReference type="RefSeq" id="XP_045952183.1">
    <property type="nucleotide sequence ID" value="XM_046100999.1"/>
</dbReference>
<keyword evidence="2" id="KW-1185">Reference proteome</keyword>
<dbReference type="AlphaFoldDB" id="A0A9P8RGN4"/>
<dbReference type="GeneID" id="70129891"/>
<dbReference type="InterPro" id="IPR053175">
    <property type="entry name" value="DHMBA_Reg_Transcription_Factor"/>
</dbReference>
<evidence type="ECO:0008006" key="3">
    <source>
        <dbReference type="Google" id="ProtNLM"/>
    </source>
</evidence>